<comment type="caution">
    <text evidence="1">The sequence shown here is derived from an EMBL/GenBank/DDBJ whole genome shotgun (WGS) entry which is preliminary data.</text>
</comment>
<reference evidence="1 2" key="1">
    <citation type="journal article" date="2018" name="G3 (Bethesda)">
        <title>Phylogenetic and Phylogenomic Definition of Rhizopus Species.</title>
        <authorList>
            <person name="Gryganskyi A.P."/>
            <person name="Golan J."/>
            <person name="Dolatabadi S."/>
            <person name="Mondo S."/>
            <person name="Robb S."/>
            <person name="Idnurm A."/>
            <person name="Muszewska A."/>
            <person name="Steczkiewicz K."/>
            <person name="Masonjones S."/>
            <person name="Liao H.L."/>
            <person name="Gajdeczka M.T."/>
            <person name="Anike F."/>
            <person name="Vuek A."/>
            <person name="Anishchenko I.M."/>
            <person name="Voigt K."/>
            <person name="de Hoog G.S."/>
            <person name="Smith M.E."/>
            <person name="Heitman J."/>
            <person name="Vilgalys R."/>
            <person name="Stajich J.E."/>
        </authorList>
    </citation>
    <scope>NUCLEOTIDE SEQUENCE [LARGE SCALE GENOMIC DNA]</scope>
    <source>
        <strain evidence="1 2">LSU 92-RS-03</strain>
    </source>
</reference>
<sequence>MTIDNIPYSNPPPPERMDSLYYKHLPTQDHVPVAIEDVAYTTGVTTTSDSFRKRNQAYT</sequence>
<dbReference type="STRING" id="4846.A0A367JEU1"/>
<dbReference type="Proteomes" id="UP000253551">
    <property type="component" value="Unassembled WGS sequence"/>
</dbReference>
<protein>
    <submittedName>
        <fullName evidence="1">Uncharacterized protein</fullName>
    </submittedName>
</protein>
<evidence type="ECO:0000313" key="1">
    <source>
        <dbReference type="EMBL" id="RCH88463.1"/>
    </source>
</evidence>
<proteinExistence type="predicted"/>
<evidence type="ECO:0000313" key="2">
    <source>
        <dbReference type="Proteomes" id="UP000253551"/>
    </source>
</evidence>
<gene>
    <name evidence="1" type="ORF">CU098_010677</name>
</gene>
<organism evidence="1 2">
    <name type="scientific">Rhizopus stolonifer</name>
    <name type="common">Rhizopus nigricans</name>
    <dbReference type="NCBI Taxonomy" id="4846"/>
    <lineage>
        <taxon>Eukaryota</taxon>
        <taxon>Fungi</taxon>
        <taxon>Fungi incertae sedis</taxon>
        <taxon>Mucoromycota</taxon>
        <taxon>Mucoromycotina</taxon>
        <taxon>Mucoromycetes</taxon>
        <taxon>Mucorales</taxon>
        <taxon>Mucorineae</taxon>
        <taxon>Rhizopodaceae</taxon>
        <taxon>Rhizopus</taxon>
    </lineage>
</organism>
<accession>A0A367JEU1</accession>
<dbReference type="AlphaFoldDB" id="A0A367JEU1"/>
<name>A0A367JEU1_RHIST</name>
<feature type="non-terminal residue" evidence="1">
    <location>
        <position position="59"/>
    </location>
</feature>
<keyword evidence="2" id="KW-1185">Reference proteome</keyword>
<dbReference type="EMBL" id="PJQM01003516">
    <property type="protein sequence ID" value="RCH88463.1"/>
    <property type="molecule type" value="Genomic_DNA"/>
</dbReference>